<dbReference type="EMBL" id="JASCZI010121076">
    <property type="protein sequence ID" value="MED6159507.1"/>
    <property type="molecule type" value="Genomic_DNA"/>
</dbReference>
<keyword evidence="2" id="KW-1185">Reference proteome</keyword>
<dbReference type="Proteomes" id="UP001341840">
    <property type="component" value="Unassembled WGS sequence"/>
</dbReference>
<accession>A0ABU6UFN0</accession>
<name>A0ABU6UFN0_9FABA</name>
<organism evidence="1 2">
    <name type="scientific">Stylosanthes scabra</name>
    <dbReference type="NCBI Taxonomy" id="79078"/>
    <lineage>
        <taxon>Eukaryota</taxon>
        <taxon>Viridiplantae</taxon>
        <taxon>Streptophyta</taxon>
        <taxon>Embryophyta</taxon>
        <taxon>Tracheophyta</taxon>
        <taxon>Spermatophyta</taxon>
        <taxon>Magnoliopsida</taxon>
        <taxon>eudicotyledons</taxon>
        <taxon>Gunneridae</taxon>
        <taxon>Pentapetalae</taxon>
        <taxon>rosids</taxon>
        <taxon>fabids</taxon>
        <taxon>Fabales</taxon>
        <taxon>Fabaceae</taxon>
        <taxon>Papilionoideae</taxon>
        <taxon>50 kb inversion clade</taxon>
        <taxon>dalbergioids sensu lato</taxon>
        <taxon>Dalbergieae</taxon>
        <taxon>Pterocarpus clade</taxon>
        <taxon>Stylosanthes</taxon>
    </lineage>
</organism>
<comment type="caution">
    <text evidence="1">The sequence shown here is derived from an EMBL/GenBank/DDBJ whole genome shotgun (WGS) entry which is preliminary data.</text>
</comment>
<sequence length="226" mass="25767">MGEFVSEAYIPSQLVNSSSDTCPVTYYCYLIELKQDYDDPIGVRDIVLAVRTELDTEVATTKFELCVDSGKLLVTLRQVESIDLTPHLVQRCRRFQTTLFRILVQNDDNVSDEFCLGDNPHLDYLLLPATTPDQRLSNSYVDWKSVCSVPFSSLDQCDCWYYPNPMWTKTGLVCSCKLQNCVVKSFHNGSIYIIDGIVDLNANSRLRSGGKRAPTYKEHFKNMYVL</sequence>
<proteinExistence type="predicted"/>
<evidence type="ECO:0000313" key="1">
    <source>
        <dbReference type="EMBL" id="MED6159507.1"/>
    </source>
</evidence>
<gene>
    <name evidence="1" type="ORF">PIB30_042911</name>
</gene>
<evidence type="ECO:0000313" key="2">
    <source>
        <dbReference type="Proteomes" id="UP001341840"/>
    </source>
</evidence>
<protein>
    <submittedName>
        <fullName evidence="1">Uncharacterized protein</fullName>
    </submittedName>
</protein>
<reference evidence="1 2" key="1">
    <citation type="journal article" date="2023" name="Plants (Basel)">
        <title>Bridging the Gap: Combining Genomics and Transcriptomics Approaches to Understand Stylosanthes scabra, an Orphan Legume from the Brazilian Caatinga.</title>
        <authorList>
            <person name="Ferreira-Neto J.R.C."/>
            <person name="da Silva M.D."/>
            <person name="Binneck E."/>
            <person name="de Melo N.F."/>
            <person name="da Silva R.H."/>
            <person name="de Melo A.L.T.M."/>
            <person name="Pandolfi V."/>
            <person name="Bustamante F.O."/>
            <person name="Brasileiro-Vidal A.C."/>
            <person name="Benko-Iseppon A.M."/>
        </authorList>
    </citation>
    <scope>NUCLEOTIDE SEQUENCE [LARGE SCALE GENOMIC DNA]</scope>
    <source>
        <tissue evidence="1">Leaves</tissue>
    </source>
</reference>